<accession>A0A078B811</accession>
<feature type="region of interest" description="Disordered" evidence="2">
    <location>
        <begin position="15"/>
        <end position="37"/>
    </location>
</feature>
<feature type="coiled-coil region" evidence="1">
    <location>
        <begin position="782"/>
        <end position="819"/>
    </location>
</feature>
<organism evidence="3 4">
    <name type="scientific">Stylonychia lemnae</name>
    <name type="common">Ciliate</name>
    <dbReference type="NCBI Taxonomy" id="5949"/>
    <lineage>
        <taxon>Eukaryota</taxon>
        <taxon>Sar</taxon>
        <taxon>Alveolata</taxon>
        <taxon>Ciliophora</taxon>
        <taxon>Intramacronucleata</taxon>
        <taxon>Spirotrichea</taxon>
        <taxon>Stichotrichia</taxon>
        <taxon>Sporadotrichida</taxon>
        <taxon>Oxytrichidae</taxon>
        <taxon>Stylonychinae</taxon>
        <taxon>Stylonychia</taxon>
    </lineage>
</organism>
<gene>
    <name evidence="3" type="primary">Contig6255.g6689</name>
    <name evidence="3" type="ORF">STYLEM_18540</name>
</gene>
<feature type="compositionally biased region" description="Polar residues" evidence="2">
    <location>
        <begin position="19"/>
        <end position="37"/>
    </location>
</feature>
<dbReference type="Proteomes" id="UP000039865">
    <property type="component" value="Unassembled WGS sequence"/>
</dbReference>
<proteinExistence type="predicted"/>
<evidence type="ECO:0000256" key="2">
    <source>
        <dbReference type="SAM" id="MobiDB-lite"/>
    </source>
</evidence>
<feature type="region of interest" description="Disordered" evidence="2">
    <location>
        <begin position="642"/>
        <end position="661"/>
    </location>
</feature>
<protein>
    <submittedName>
        <fullName evidence="3">Uncharacterized protein</fullName>
    </submittedName>
</protein>
<sequence>MDQVNVKLNLDQVKRSNERNSQFQKQQSLSQRKTVRFSTGSEITTPILKSSQQPSEIDDDNQLINFLKRVDNDKSSKNMVSPGEKTSSSTARHSRVSSMQEGMDPLTELIRRPSTVFKFGEQQALKKQISQAALDNFKRQKLRQLNREDQIYDPKDEQDKYIEERELVKNLDNFDHKIAPNALNLFAQSLSMKLKNSTIKQNKQSISKQLQQQNVKQARIKDDLGQNQELNKKSIKDMAQANVNLVNLQLIMQDPMKFDSDYEKREIEKSLKISKNSKPVQNQNEILKYASVDNNCDLFSEEAKKSLTKFKIYRPKDSIQEKSPDLLREVKTTSKIASETEFDCQTLRDMPHNLHDNEVLATQMDLYLTINFTENLEKARIRRKQERMMEEETLKMTKVKGFQETINTSNINERMKMETELLNEYKRLRQKLQEQRQARAKFSAFNTQIYNQLQQLRTINKEEDEQIKKIQQSSRQQLEMKMRKSDKATMIRDLMRFGTEKDHIQKLREERLNKENSVNKLREINTERIYYVEQEMEIINTQMKFIKNVQKEHYLKLLKDGKDTRGKGLIWIVECLKDLDIIILKEMMPSFIDESSKEFIMTLAMRDYQLGKLRLELTKSRLILRQLVTPIRLTTLSQQVSRHNSAIRNKRERKSSPSKEEDLNFDQAFNEFNQTNILEKSSLMFTEQGFKPIRNSSVFHHIISIKNDTIRDLKQNRESSKNPYFHSEKNVNQIIAQNMYMPVDLNTLSYREQNNLAHEIQVNNLFHKRNQSQSDQKRNMSARTKNNEIEEMNRRIEQLEELIKEKEDEILEIKKNEIRRLVKDYMNPNSQLRKLEIDYKQFFLCLYGDTYWEMEFFKQVKVAENIKKPK</sequence>
<dbReference type="AlphaFoldDB" id="A0A078B811"/>
<feature type="coiled-coil region" evidence="1">
    <location>
        <begin position="415"/>
        <end position="473"/>
    </location>
</feature>
<evidence type="ECO:0000313" key="3">
    <source>
        <dbReference type="EMBL" id="CDW89407.1"/>
    </source>
</evidence>
<dbReference type="OrthoDB" id="313531at2759"/>
<dbReference type="EMBL" id="CCKQ01017511">
    <property type="protein sequence ID" value="CDW89407.1"/>
    <property type="molecule type" value="Genomic_DNA"/>
</dbReference>
<reference evidence="3 4" key="1">
    <citation type="submission" date="2014-06" db="EMBL/GenBank/DDBJ databases">
        <authorList>
            <person name="Swart Estienne"/>
        </authorList>
    </citation>
    <scope>NUCLEOTIDE SEQUENCE [LARGE SCALE GENOMIC DNA]</scope>
    <source>
        <strain evidence="3 4">130c</strain>
    </source>
</reference>
<name>A0A078B811_STYLE</name>
<feature type="region of interest" description="Disordered" evidence="2">
    <location>
        <begin position="73"/>
        <end position="102"/>
    </location>
</feature>
<dbReference type="InParanoid" id="A0A078B811"/>
<evidence type="ECO:0000313" key="4">
    <source>
        <dbReference type="Proteomes" id="UP000039865"/>
    </source>
</evidence>
<keyword evidence="4" id="KW-1185">Reference proteome</keyword>
<evidence type="ECO:0000256" key="1">
    <source>
        <dbReference type="SAM" id="Coils"/>
    </source>
</evidence>
<keyword evidence="1" id="KW-0175">Coiled coil</keyword>